<dbReference type="Pfam" id="PF01826">
    <property type="entry name" value="TIL"/>
    <property type="match status" value="1"/>
</dbReference>
<evidence type="ECO:0000313" key="5">
    <source>
        <dbReference type="EMBL" id="KAK2586519.1"/>
    </source>
</evidence>
<keyword evidence="2" id="KW-0722">Serine protease inhibitor</keyword>
<evidence type="ECO:0000256" key="1">
    <source>
        <dbReference type="ARBA" id="ARBA00007611"/>
    </source>
</evidence>
<dbReference type="Gene3D" id="2.10.25.10">
    <property type="entry name" value="Laminin"/>
    <property type="match status" value="1"/>
</dbReference>
<keyword evidence="6" id="KW-1185">Reference proteome</keyword>
<gene>
    <name evidence="5" type="ORF">KPH14_011411</name>
</gene>
<reference evidence="5" key="1">
    <citation type="submission" date="2021-08" db="EMBL/GenBank/DDBJ databases">
        <authorList>
            <person name="Misof B."/>
            <person name="Oliver O."/>
            <person name="Podsiadlowski L."/>
            <person name="Donath A."/>
            <person name="Peters R."/>
            <person name="Mayer C."/>
            <person name="Rust J."/>
            <person name="Gunkel S."/>
            <person name="Lesny P."/>
            <person name="Martin S."/>
            <person name="Oeyen J.P."/>
            <person name="Petersen M."/>
            <person name="Panagiotis P."/>
            <person name="Wilbrandt J."/>
            <person name="Tanja T."/>
        </authorList>
    </citation>
    <scope>NUCLEOTIDE SEQUENCE</scope>
    <source>
        <strain evidence="5">GBR_01_08_01A</strain>
        <tissue evidence="5">Thorax + abdomen</tissue>
    </source>
</reference>
<dbReference type="Proteomes" id="UP001258017">
    <property type="component" value="Unassembled WGS sequence"/>
</dbReference>
<keyword evidence="3" id="KW-0732">Signal</keyword>
<sequence>MVRMTFVILLVLAAVCATMADVLPKPLPKPAPNCCGKNEVWTKCGNACSEPQCNPRKDIVCPAVCQERCVCKKGWLRNKHGKCVEPCDC</sequence>
<comment type="similarity">
    <text evidence="1">Belongs to the serine protease inhibitor-like (TIL domain-containing) family.</text>
</comment>
<dbReference type="EMBL" id="JAIFRP010000012">
    <property type="protein sequence ID" value="KAK2586519.1"/>
    <property type="molecule type" value="Genomic_DNA"/>
</dbReference>
<feature type="domain" description="TIL" evidence="4">
    <location>
        <begin position="35"/>
        <end position="89"/>
    </location>
</feature>
<proteinExistence type="inferred from homology"/>
<comment type="caution">
    <text evidence="5">The sequence shown here is derived from an EMBL/GenBank/DDBJ whole genome shotgun (WGS) entry which is preliminary data.</text>
</comment>
<feature type="signal peptide" evidence="3">
    <location>
        <begin position="1"/>
        <end position="20"/>
    </location>
</feature>
<dbReference type="GO" id="GO:0004867">
    <property type="term" value="F:serine-type endopeptidase inhibitor activity"/>
    <property type="evidence" value="ECO:0007669"/>
    <property type="project" value="UniProtKB-KW"/>
</dbReference>
<dbReference type="AlphaFoldDB" id="A0AAD9VTU3"/>
<evidence type="ECO:0000256" key="2">
    <source>
        <dbReference type="ARBA" id="ARBA00022900"/>
    </source>
</evidence>
<feature type="chain" id="PRO_5042124899" description="TIL domain-containing protein" evidence="3">
    <location>
        <begin position="21"/>
        <end position="89"/>
    </location>
</feature>
<keyword evidence="2" id="KW-0646">Protease inhibitor</keyword>
<dbReference type="SUPFAM" id="SSF57567">
    <property type="entry name" value="Serine protease inhibitors"/>
    <property type="match status" value="1"/>
</dbReference>
<accession>A0AAD9VTU3</accession>
<evidence type="ECO:0000256" key="3">
    <source>
        <dbReference type="SAM" id="SignalP"/>
    </source>
</evidence>
<dbReference type="InterPro" id="IPR036084">
    <property type="entry name" value="Ser_inhib-like_sf"/>
</dbReference>
<protein>
    <recommendedName>
        <fullName evidence="4">TIL domain-containing protein</fullName>
    </recommendedName>
</protein>
<organism evidence="5 6">
    <name type="scientific">Odynerus spinipes</name>
    <dbReference type="NCBI Taxonomy" id="1348599"/>
    <lineage>
        <taxon>Eukaryota</taxon>
        <taxon>Metazoa</taxon>
        <taxon>Ecdysozoa</taxon>
        <taxon>Arthropoda</taxon>
        <taxon>Hexapoda</taxon>
        <taxon>Insecta</taxon>
        <taxon>Pterygota</taxon>
        <taxon>Neoptera</taxon>
        <taxon>Endopterygota</taxon>
        <taxon>Hymenoptera</taxon>
        <taxon>Apocrita</taxon>
        <taxon>Aculeata</taxon>
        <taxon>Vespoidea</taxon>
        <taxon>Vespidae</taxon>
        <taxon>Eumeninae</taxon>
        <taxon>Odynerus</taxon>
    </lineage>
</organism>
<evidence type="ECO:0000259" key="4">
    <source>
        <dbReference type="Pfam" id="PF01826"/>
    </source>
</evidence>
<reference evidence="5" key="2">
    <citation type="journal article" date="2023" name="Commun. Biol.">
        <title>Intrasexual cuticular hydrocarbon dimorphism in a wasp sheds light on hydrocarbon biosynthesis genes in Hymenoptera.</title>
        <authorList>
            <person name="Moris V.C."/>
            <person name="Podsiadlowski L."/>
            <person name="Martin S."/>
            <person name="Oeyen J.P."/>
            <person name="Donath A."/>
            <person name="Petersen M."/>
            <person name="Wilbrandt J."/>
            <person name="Misof B."/>
            <person name="Liedtke D."/>
            <person name="Thamm M."/>
            <person name="Scheiner R."/>
            <person name="Schmitt T."/>
            <person name="Niehuis O."/>
        </authorList>
    </citation>
    <scope>NUCLEOTIDE SEQUENCE</scope>
    <source>
        <strain evidence="5">GBR_01_08_01A</strain>
    </source>
</reference>
<dbReference type="CDD" id="cd19941">
    <property type="entry name" value="TIL"/>
    <property type="match status" value="1"/>
</dbReference>
<evidence type="ECO:0000313" key="6">
    <source>
        <dbReference type="Proteomes" id="UP001258017"/>
    </source>
</evidence>
<dbReference type="InterPro" id="IPR002919">
    <property type="entry name" value="TIL_dom"/>
</dbReference>
<name>A0AAD9VTU3_9HYME</name>